<dbReference type="Pfam" id="PF14390">
    <property type="entry name" value="DUF4420"/>
    <property type="match status" value="1"/>
</dbReference>
<evidence type="ECO:0000313" key="3">
    <source>
        <dbReference type="Proteomes" id="UP000241203"/>
    </source>
</evidence>
<dbReference type="EMBL" id="PYAU01000001">
    <property type="protein sequence ID" value="PSL39103.1"/>
    <property type="molecule type" value="Genomic_DNA"/>
</dbReference>
<dbReference type="Proteomes" id="UP000241203">
    <property type="component" value="Unassembled WGS sequence"/>
</dbReference>
<reference evidence="1 3" key="1">
    <citation type="submission" date="2018-03" db="EMBL/GenBank/DDBJ databases">
        <title>Genomic Encyclopedia of Archaeal and Bacterial Type Strains, Phase II (KMG-II): from individual species to whole genera.</title>
        <authorList>
            <person name="Goeker M."/>
        </authorList>
    </citation>
    <scope>NUCLEOTIDE SEQUENCE [LARGE SCALE GENOMIC DNA]</scope>
    <source>
        <strain evidence="1 3">DSM 21548</strain>
    </source>
</reference>
<dbReference type="EMBL" id="RZGY01000001">
    <property type="protein sequence ID" value="RUQ86452.1"/>
    <property type="molecule type" value="Genomic_DNA"/>
</dbReference>
<proteinExistence type="predicted"/>
<accession>A0A2P8GYQ3</accession>
<evidence type="ECO:0000313" key="1">
    <source>
        <dbReference type="EMBL" id="PSL39103.1"/>
    </source>
</evidence>
<dbReference type="Proteomes" id="UP000268291">
    <property type="component" value="Unassembled WGS sequence"/>
</dbReference>
<organism evidence="1 3">
    <name type="scientific">Labedella gwakjiensis</name>
    <dbReference type="NCBI Taxonomy" id="390269"/>
    <lineage>
        <taxon>Bacteria</taxon>
        <taxon>Bacillati</taxon>
        <taxon>Actinomycetota</taxon>
        <taxon>Actinomycetes</taxon>
        <taxon>Micrococcales</taxon>
        <taxon>Microbacteriaceae</taxon>
        <taxon>Labedella</taxon>
    </lineage>
</organism>
<keyword evidence="4" id="KW-1185">Reference proteome</keyword>
<dbReference type="AlphaFoldDB" id="A0A2P8GYQ3"/>
<name>A0A2P8GYQ3_9MICO</name>
<evidence type="ECO:0000313" key="2">
    <source>
        <dbReference type="EMBL" id="RUQ86452.1"/>
    </source>
</evidence>
<comment type="caution">
    <text evidence="1">The sequence shown here is derived from an EMBL/GenBank/DDBJ whole genome shotgun (WGS) entry which is preliminary data.</text>
</comment>
<protein>
    <submittedName>
        <fullName evidence="2">PD-(D/E)XK motif protein</fullName>
    </submittedName>
    <submittedName>
        <fullName evidence="1">Putative PD-(D/E)XK family protein DUF4420</fullName>
    </submittedName>
</protein>
<sequence>MTNYEDARQRIERIPVSAEAGSRNVEWITPAEVIGVARDTEGKVELLLRGDELVPVSRTVKDASEHRPIYKDDGTTFEATRLVFPALTHFDQVAAFICVELLRNGADSDLPRAFSLTEPIIELAIKNLTMSNQAFLGLAGELLLLEALCRRADDSRVIEIIAGWRGWQRSSRDIVLGGTGIEVKTTTGNASSHFVEGVHQVERDEEGDEHRLLLLSIGLQRAESDASNSFTVPSLVERITMRMADTGASPQVIERFVAHVAEYGAISWIGYDHTTQAADPTYSIPFLTTFFRAYDMDDAAIGVLRRHDVAAFRHVADDSVRFRVNLSTNGPISAGNPVEGANQVAQMILGL</sequence>
<dbReference type="OrthoDB" id="7871105at2"/>
<dbReference type="RefSeq" id="WP_106564018.1">
    <property type="nucleotide sequence ID" value="NZ_PYAU01000001.1"/>
</dbReference>
<gene>
    <name evidence="1" type="ORF">CLV49_2737</name>
    <name evidence="2" type="ORF">ELQ93_05545</name>
</gene>
<dbReference type="InterPro" id="IPR025534">
    <property type="entry name" value="DUF4420"/>
</dbReference>
<evidence type="ECO:0000313" key="4">
    <source>
        <dbReference type="Proteomes" id="UP000268291"/>
    </source>
</evidence>
<reference evidence="2 4" key="2">
    <citation type="submission" date="2018-12" db="EMBL/GenBank/DDBJ databases">
        <authorList>
            <person name="hu s."/>
            <person name="Xu Y."/>
            <person name="Xu B."/>
            <person name="Li F."/>
        </authorList>
    </citation>
    <scope>NUCLEOTIDE SEQUENCE [LARGE SCALE GENOMIC DNA]</scope>
    <source>
        <strain evidence="2 4">KSW2-17</strain>
    </source>
</reference>